<keyword evidence="6 10" id="KW-0863">Zinc-finger</keyword>
<keyword evidence="14" id="KW-0347">Helicase</keyword>
<dbReference type="InterPro" id="IPR001841">
    <property type="entry name" value="Znf_RING"/>
</dbReference>
<dbReference type="EMBL" id="AF063866">
    <property type="protein sequence ID" value="AAC97709.1"/>
    <property type="molecule type" value="Genomic_DNA"/>
</dbReference>
<keyword evidence="9" id="KW-0946">Virion</keyword>
<reference evidence="14 15" key="1">
    <citation type="journal article" date="1999" name="J. Virol.">
        <title>The genome of Melanoplus sanguinipes entomopoxvirus.</title>
        <authorList>
            <person name="Afonso C.L."/>
            <person name="Tulman E.R."/>
            <person name="Lu Z."/>
            <person name="Oma E."/>
            <person name="Kutish G.F."/>
            <person name="Rock D.L."/>
        </authorList>
    </citation>
    <scope>NUCLEOTIDE SEQUENCE [LARGE SCALE GENOMIC DNA]</scope>
    <source>
        <strain evidence="14">Tucson</strain>
    </source>
</reference>
<dbReference type="RefSeq" id="NP_048295.1">
    <property type="nucleotide sequence ID" value="NC_001993.1"/>
</dbReference>
<evidence type="ECO:0000256" key="1">
    <source>
        <dbReference type="ARBA" id="ARBA00004328"/>
    </source>
</evidence>
<evidence type="ECO:0000313" key="14">
    <source>
        <dbReference type="EMBL" id="AAC97709.1"/>
    </source>
</evidence>
<comment type="pathway">
    <text evidence="2">Protein modification; protein ubiquitination.</text>
</comment>
<evidence type="ECO:0000313" key="15">
    <source>
        <dbReference type="Proteomes" id="UP000172353"/>
    </source>
</evidence>
<keyword evidence="14" id="KW-0547">Nucleotide-binding</keyword>
<dbReference type="GO" id="GO:0043161">
    <property type="term" value="P:proteasome-mediated ubiquitin-dependent protein catabolic process"/>
    <property type="evidence" value="ECO:0007669"/>
    <property type="project" value="TreeGrafter"/>
</dbReference>
<dbReference type="SUPFAM" id="SSF52540">
    <property type="entry name" value="P-loop containing nucleoside triphosphate hydrolases"/>
    <property type="match status" value="2"/>
</dbReference>
<dbReference type="GO" id="GO:0000151">
    <property type="term" value="C:ubiquitin ligase complex"/>
    <property type="evidence" value="ECO:0007669"/>
    <property type="project" value="TreeGrafter"/>
</dbReference>
<dbReference type="GO" id="GO:0005524">
    <property type="term" value="F:ATP binding"/>
    <property type="evidence" value="ECO:0007669"/>
    <property type="project" value="InterPro"/>
</dbReference>
<accession>Q9YVL8</accession>
<dbReference type="InterPro" id="IPR038718">
    <property type="entry name" value="SNF2-like_sf"/>
</dbReference>
<proteinExistence type="predicted"/>
<evidence type="ECO:0000259" key="12">
    <source>
        <dbReference type="PROSITE" id="PS51192"/>
    </source>
</evidence>
<organismHost>
    <name type="scientific">Melanoplus sanguinipes</name>
    <name type="common">Migratory grasshopper</name>
    <dbReference type="NCBI Taxonomy" id="65742"/>
</organismHost>
<evidence type="ECO:0000256" key="2">
    <source>
        <dbReference type="ARBA" id="ARBA00004906"/>
    </source>
</evidence>
<feature type="domain" description="Helicase ATP-binding" evidence="12">
    <location>
        <begin position="349"/>
        <end position="514"/>
    </location>
</feature>
<dbReference type="PROSITE" id="PS50089">
    <property type="entry name" value="ZF_RING_2"/>
    <property type="match status" value="1"/>
</dbReference>
<evidence type="ECO:0000256" key="8">
    <source>
        <dbReference type="ARBA" id="ARBA00022833"/>
    </source>
</evidence>
<evidence type="ECO:0000256" key="7">
    <source>
        <dbReference type="ARBA" id="ARBA00022786"/>
    </source>
</evidence>
<sequence>MECELCLEKNKSTIQCDACKYITCIPCIIKFNKTICPKCYKIYSDILIMPFIENKIFFNIYKSTYVKSKITIKDARLYDYILKNKKLLRFGKSLNYKSCIDINSFLCLCNTPSCKGIISKNNPICLFCDSVFCTKCKEKILEYNHTCNEKILETIKLLKESTMLCPNCLTYITKSYGCNDMFCTNCGTRFCWRTGQRQKYNSNTHYKVNNTNVYEYINDLSQTGKFINHAVKYLRNFNNKIMMIECKHYNNDKIVSNAYMNYKKFDFFKYIYDNKKKCDNIYNLKELIYDYYSKNIVSNNCLYTINNNNIIISKTKNKNIKIMNDKDENNDSGIEMIDYIQEIHAYNIKKILLKYKKAYDLSIPGSGKSYVALYVAKQMNLKNIFIICPACLVDKWNFIIKKYNKYNNFNYIILSNNNICINRFEDGNILLSKLLNVNNKIIYEPTEFLKNFLSSESMIIIDESHTIRNTNSYTLKAIYKIVNTSIGYILNISATPIENKNQLQHVVKKLGINDNSEDSDIMKLFIEYILRICEIQDIIKVYKNRYIYQNVILSKNFNTFIGMCKLADYENTRKLIYLDYINKSYISLNKILFNKIAYTAPIYNVIQPYLAKYKMNNRNEETIDLAFTNINVEDKTSTLEFGNKIVKGLMQIETAILESIENMVYTVLENTNNVKVVVALNYTDSINDIYKELSKFYDNILVITGKTNNKTKIIEKFQEPNNNYRLLIVNPLCVNNGLDFDDKYGNYKRFVIFNPNLISINMYQFIYRFERKDSKSKPIIHILDTHYEVVDNLIKKVKIQNDIFKAIKKIREYPEWIETETSVLQLLNELNKH</sequence>
<comment type="subcellular location">
    <subcellularLocation>
        <location evidence="1">Virion</location>
    </subcellularLocation>
</comment>
<dbReference type="Pfam" id="PF00176">
    <property type="entry name" value="SNF2-rel_dom"/>
    <property type="match status" value="1"/>
</dbReference>
<keyword evidence="8" id="KW-0862">Zinc</keyword>
<dbReference type="InterPro" id="IPR000330">
    <property type="entry name" value="SNF2_N"/>
</dbReference>
<feature type="domain" description="RING-type" evidence="13">
    <location>
        <begin position="1"/>
        <end position="220"/>
    </location>
</feature>
<dbReference type="PIR" id="T28385">
    <property type="entry name" value="T28385"/>
</dbReference>
<gene>
    <name evidence="14" type="primary">MSV224</name>
</gene>
<dbReference type="SUPFAM" id="SSF57850">
    <property type="entry name" value="RING/U-box"/>
    <property type="match status" value="1"/>
</dbReference>
<dbReference type="GO" id="GO:0004386">
    <property type="term" value="F:helicase activity"/>
    <property type="evidence" value="ECO:0007669"/>
    <property type="project" value="UniProtKB-KW"/>
</dbReference>
<dbReference type="Gene3D" id="3.40.50.10810">
    <property type="entry name" value="Tandem AAA-ATPase domain"/>
    <property type="match status" value="1"/>
</dbReference>
<evidence type="ECO:0000256" key="10">
    <source>
        <dbReference type="PROSITE-ProRule" id="PRU00175"/>
    </source>
</evidence>
<evidence type="ECO:0000259" key="13">
    <source>
        <dbReference type="PROSITE" id="PS51873"/>
    </source>
</evidence>
<dbReference type="InterPro" id="IPR051628">
    <property type="entry name" value="LUBAC_E3_Ligases"/>
</dbReference>
<dbReference type="OrthoDB" id="4090at10239"/>
<dbReference type="GO" id="GO:0044423">
    <property type="term" value="C:virion component"/>
    <property type="evidence" value="ECO:0007669"/>
    <property type="project" value="UniProtKB-KW"/>
</dbReference>
<dbReference type="InterPro" id="IPR027417">
    <property type="entry name" value="P-loop_NTPase"/>
</dbReference>
<keyword evidence="3" id="KW-0808">Transferase</keyword>
<dbReference type="GO" id="GO:0004842">
    <property type="term" value="F:ubiquitin-protein transferase activity"/>
    <property type="evidence" value="ECO:0007669"/>
    <property type="project" value="TreeGrafter"/>
</dbReference>
<evidence type="ECO:0000256" key="5">
    <source>
        <dbReference type="ARBA" id="ARBA00022737"/>
    </source>
</evidence>
<dbReference type="Proteomes" id="UP000172353">
    <property type="component" value="Segment"/>
</dbReference>
<keyword evidence="4" id="KW-0479">Metal-binding</keyword>
<dbReference type="InterPro" id="IPR014001">
    <property type="entry name" value="Helicase_ATP-bd"/>
</dbReference>
<dbReference type="KEGG" id="vg:1449972"/>
<feature type="domain" description="RING-type" evidence="11">
    <location>
        <begin position="3"/>
        <end position="39"/>
    </location>
</feature>
<dbReference type="GO" id="GO:0008270">
    <property type="term" value="F:zinc ion binding"/>
    <property type="evidence" value="ECO:0007669"/>
    <property type="project" value="UniProtKB-KW"/>
</dbReference>
<dbReference type="InterPro" id="IPR044066">
    <property type="entry name" value="TRIAD_supradom"/>
</dbReference>
<keyword evidence="5" id="KW-0677">Repeat</keyword>
<evidence type="ECO:0000256" key="9">
    <source>
        <dbReference type="ARBA" id="ARBA00022844"/>
    </source>
</evidence>
<keyword evidence="7" id="KW-0833">Ubl conjugation pathway</keyword>
<keyword evidence="14" id="KW-0067">ATP-binding</keyword>
<keyword evidence="15" id="KW-1185">Reference proteome</keyword>
<evidence type="ECO:0000259" key="11">
    <source>
        <dbReference type="PROSITE" id="PS50089"/>
    </source>
</evidence>
<dbReference type="CDD" id="cd20335">
    <property type="entry name" value="BRcat_RBR"/>
    <property type="match status" value="1"/>
</dbReference>
<name>Q9YVL8_MSEPV</name>
<dbReference type="PROSITE" id="PS51873">
    <property type="entry name" value="TRIAD"/>
    <property type="match status" value="1"/>
</dbReference>
<dbReference type="GO" id="GO:0043130">
    <property type="term" value="F:ubiquitin binding"/>
    <property type="evidence" value="ECO:0007669"/>
    <property type="project" value="TreeGrafter"/>
</dbReference>
<keyword evidence="14" id="KW-0378">Hydrolase</keyword>
<evidence type="ECO:0000256" key="3">
    <source>
        <dbReference type="ARBA" id="ARBA00022679"/>
    </source>
</evidence>
<dbReference type="PROSITE" id="PS51192">
    <property type="entry name" value="HELICASE_ATP_BIND_1"/>
    <property type="match status" value="1"/>
</dbReference>
<dbReference type="GO" id="GO:0097039">
    <property type="term" value="P:protein linear polyubiquitination"/>
    <property type="evidence" value="ECO:0007669"/>
    <property type="project" value="TreeGrafter"/>
</dbReference>
<dbReference type="PANTHER" id="PTHR22770">
    <property type="entry name" value="UBIQUITIN CONJUGATING ENZYME 7 INTERACTING PROTEIN-RELATED"/>
    <property type="match status" value="1"/>
</dbReference>
<organism evidence="14 15">
    <name type="scientific">Melanoplus sanguinipes entomopoxvirus</name>
    <name type="common">MsEPV</name>
    <dbReference type="NCBI Taxonomy" id="83191"/>
    <lineage>
        <taxon>Viruses</taxon>
        <taxon>Varidnaviria</taxon>
        <taxon>Bamfordvirae</taxon>
        <taxon>Nucleocytoviricota</taxon>
        <taxon>Pokkesviricetes</taxon>
        <taxon>Chitovirales</taxon>
        <taxon>Poxviridae</taxon>
        <taxon>Entomopoxvirinae</taxon>
        <taxon>Deltaentomopoxvirus</taxon>
        <taxon>Deltaentomopoxvirus msanguinipes</taxon>
    </lineage>
</organism>
<dbReference type="PANTHER" id="PTHR22770:SF13">
    <property type="entry name" value="RING-TYPE DOMAIN-CONTAINING PROTEIN"/>
    <property type="match status" value="1"/>
</dbReference>
<evidence type="ECO:0000256" key="4">
    <source>
        <dbReference type="ARBA" id="ARBA00022723"/>
    </source>
</evidence>
<dbReference type="Gene3D" id="1.20.120.1750">
    <property type="match status" value="1"/>
</dbReference>
<dbReference type="GeneID" id="1449972"/>
<protein>
    <submittedName>
        <fullName evidence="14">ORF MSV224 putative NTPase/helicase</fullName>
    </submittedName>
</protein>
<dbReference type="Gene3D" id="3.40.50.300">
    <property type="entry name" value="P-loop containing nucleotide triphosphate hydrolases"/>
    <property type="match status" value="1"/>
</dbReference>
<evidence type="ECO:0000256" key="6">
    <source>
        <dbReference type="ARBA" id="ARBA00022771"/>
    </source>
</evidence>